<dbReference type="AlphaFoldDB" id="A0A6A5SKM2"/>
<feature type="compositionally biased region" description="Polar residues" evidence="1">
    <location>
        <begin position="470"/>
        <end position="483"/>
    </location>
</feature>
<feature type="region of interest" description="Disordered" evidence="1">
    <location>
        <begin position="325"/>
        <end position="370"/>
    </location>
</feature>
<sequence length="507" mass="58213">MLPVLFVLALIFLPLILGIYGAYSVFQRYRHRRLLVQDVEQARDLEYPQQDIPMQDIDNPTGQYSSGQRYGSARIVSANVAPAAKSFPPTLQIKYTGGEGLVSAPERVFLFVEDGKRKGKQRAREDDQFQEKDMHAGKLWDWNTQGYGNTNLKQQIGLDIVVPIPRKAFTTTRKATSQPQRTNTAYDEKQTQILDFWNQLDNGQLPALTKSAEKALPKIPLVPTKDKDEASRRLEKGDLEDIDLDKSKKQWRDNKRAATPLPKLSDRSELFASTSTTGHANDLNNERPQSYVERKLNNALVTGLTNEVNRMAYVSRRYAELAKERAEKQKQEEEENRRDDERRLLTEEGELRETEQKRRMEEQQQRKAEERLRLRTTAAAGNEYRAEVDRTLKALEGYSERRAERPHTNDLLRTREDHEVQMSAGPGRGCTTQDDHNTDFKAHHRTPSRENSNTYAASKLDRKSLDKIFTRQTLGRASTYNEPSTRRPKIIDRGVIGRCSDGHTSRS</sequence>
<dbReference type="OrthoDB" id="3695710at2759"/>
<reference evidence="2" key="1">
    <citation type="journal article" date="2020" name="Stud. Mycol.">
        <title>101 Dothideomycetes genomes: a test case for predicting lifestyles and emergence of pathogens.</title>
        <authorList>
            <person name="Haridas S."/>
            <person name="Albert R."/>
            <person name="Binder M."/>
            <person name="Bloem J."/>
            <person name="Labutti K."/>
            <person name="Salamov A."/>
            <person name="Andreopoulos B."/>
            <person name="Baker S."/>
            <person name="Barry K."/>
            <person name="Bills G."/>
            <person name="Bluhm B."/>
            <person name="Cannon C."/>
            <person name="Castanera R."/>
            <person name="Culley D."/>
            <person name="Daum C."/>
            <person name="Ezra D."/>
            <person name="Gonzalez J."/>
            <person name="Henrissat B."/>
            <person name="Kuo A."/>
            <person name="Liang C."/>
            <person name="Lipzen A."/>
            <person name="Lutzoni F."/>
            <person name="Magnuson J."/>
            <person name="Mondo S."/>
            <person name="Nolan M."/>
            <person name="Ohm R."/>
            <person name="Pangilinan J."/>
            <person name="Park H.-J."/>
            <person name="Ramirez L."/>
            <person name="Alfaro M."/>
            <person name="Sun H."/>
            <person name="Tritt A."/>
            <person name="Yoshinaga Y."/>
            <person name="Zwiers L.-H."/>
            <person name="Turgeon B."/>
            <person name="Goodwin S."/>
            <person name="Spatafora J."/>
            <person name="Crous P."/>
            <person name="Grigoriev I."/>
        </authorList>
    </citation>
    <scope>NUCLEOTIDE SEQUENCE</scope>
    <source>
        <strain evidence="2">CBS 161.51</strain>
    </source>
</reference>
<protein>
    <submittedName>
        <fullName evidence="2">Uncharacterized protein</fullName>
    </submittedName>
</protein>
<accession>A0A6A5SKM2</accession>
<evidence type="ECO:0000313" key="3">
    <source>
        <dbReference type="Proteomes" id="UP000800038"/>
    </source>
</evidence>
<dbReference type="Proteomes" id="UP000800038">
    <property type="component" value="Unassembled WGS sequence"/>
</dbReference>
<feature type="region of interest" description="Disordered" evidence="1">
    <location>
        <begin position="417"/>
        <end position="507"/>
    </location>
</feature>
<organism evidence="2 3">
    <name type="scientific">Clathrospora elynae</name>
    <dbReference type="NCBI Taxonomy" id="706981"/>
    <lineage>
        <taxon>Eukaryota</taxon>
        <taxon>Fungi</taxon>
        <taxon>Dikarya</taxon>
        <taxon>Ascomycota</taxon>
        <taxon>Pezizomycotina</taxon>
        <taxon>Dothideomycetes</taxon>
        <taxon>Pleosporomycetidae</taxon>
        <taxon>Pleosporales</taxon>
        <taxon>Diademaceae</taxon>
        <taxon>Clathrospora</taxon>
    </lineage>
</organism>
<keyword evidence="3" id="KW-1185">Reference proteome</keyword>
<name>A0A6A5SKM2_9PLEO</name>
<feature type="compositionally biased region" description="Basic and acidic residues" evidence="1">
    <location>
        <begin position="459"/>
        <end position="469"/>
    </location>
</feature>
<proteinExistence type="predicted"/>
<gene>
    <name evidence="2" type="ORF">EJ02DRAFT_424389</name>
</gene>
<dbReference type="EMBL" id="ML976071">
    <property type="protein sequence ID" value="KAF1939989.1"/>
    <property type="molecule type" value="Genomic_DNA"/>
</dbReference>
<evidence type="ECO:0000256" key="1">
    <source>
        <dbReference type="SAM" id="MobiDB-lite"/>
    </source>
</evidence>
<evidence type="ECO:0000313" key="2">
    <source>
        <dbReference type="EMBL" id="KAF1939989.1"/>
    </source>
</evidence>